<dbReference type="InterPro" id="IPR023210">
    <property type="entry name" value="NADP_OxRdtase_dom"/>
</dbReference>
<dbReference type="Pfam" id="PF00248">
    <property type="entry name" value="Aldo_ket_red"/>
    <property type="match status" value="1"/>
</dbReference>
<dbReference type="InterPro" id="IPR036812">
    <property type="entry name" value="NAD(P)_OxRdtase_dom_sf"/>
</dbReference>
<evidence type="ECO:0000313" key="4">
    <source>
        <dbReference type="Proteomes" id="UP000077069"/>
    </source>
</evidence>
<protein>
    <submittedName>
        <fullName evidence="3">Aldo-keto reductase</fullName>
    </submittedName>
</protein>
<evidence type="ECO:0000313" key="3">
    <source>
        <dbReference type="EMBL" id="OAG03295.1"/>
    </source>
</evidence>
<sequence length="345" mass="37672">MSTIPQRKIGEDNVSAQGLGCMGMTFAYTSFGGYNDGESLEVLTRAADLGITFWDTSDIYGPHTNEKLLGRWFSQTGRRKEIFLATKFGNLIGPDGKHAVRGDAEYVKEACTASLERLGVETIDLYYQHRVDTTVPIEETVAAMAELKKEGKIRYLGLSECSASTLRRAHAVHPIAAAQMEYSPFALEIESEQTAFLATARELGVKIIAYSPLGRGFLTNTITSRADLDPSDNRSNHPRFSESHFDDNLKLVRALADIAKDKGCTAGQLALAWVAAQGDDVIPIPGTKRVKYLEENAAAAGIVLSDAEEKRIRKAIESVGGSKGERYPPAMMARCFGDSPELKRS</sequence>
<organism evidence="3 4">
    <name type="scientific">Paraphaeosphaeria sporulosa</name>
    <dbReference type="NCBI Taxonomy" id="1460663"/>
    <lineage>
        <taxon>Eukaryota</taxon>
        <taxon>Fungi</taxon>
        <taxon>Dikarya</taxon>
        <taxon>Ascomycota</taxon>
        <taxon>Pezizomycotina</taxon>
        <taxon>Dothideomycetes</taxon>
        <taxon>Pleosporomycetidae</taxon>
        <taxon>Pleosporales</taxon>
        <taxon>Massarineae</taxon>
        <taxon>Didymosphaeriaceae</taxon>
        <taxon>Paraphaeosphaeria</taxon>
    </lineage>
</organism>
<dbReference type="InterPro" id="IPR050791">
    <property type="entry name" value="Aldo-Keto_reductase"/>
</dbReference>
<dbReference type="RefSeq" id="XP_018033660.1">
    <property type="nucleotide sequence ID" value="XM_018176767.1"/>
</dbReference>
<dbReference type="AlphaFoldDB" id="A0A177C6Y1"/>
<dbReference type="GeneID" id="28760253"/>
<name>A0A177C6Y1_9PLEO</name>
<dbReference type="PANTHER" id="PTHR43625:SF40">
    <property type="entry name" value="ALDO-KETO REDUCTASE YAKC [NADP(+)]"/>
    <property type="match status" value="1"/>
</dbReference>
<dbReference type="Proteomes" id="UP000077069">
    <property type="component" value="Unassembled WGS sequence"/>
</dbReference>
<dbReference type="GO" id="GO:0016491">
    <property type="term" value="F:oxidoreductase activity"/>
    <property type="evidence" value="ECO:0007669"/>
    <property type="project" value="UniProtKB-KW"/>
</dbReference>
<dbReference type="SUPFAM" id="SSF51430">
    <property type="entry name" value="NAD(P)-linked oxidoreductase"/>
    <property type="match status" value="1"/>
</dbReference>
<feature type="domain" description="NADP-dependent oxidoreductase" evidence="2">
    <location>
        <begin position="23"/>
        <end position="316"/>
    </location>
</feature>
<keyword evidence="4" id="KW-1185">Reference proteome</keyword>
<dbReference type="InParanoid" id="A0A177C6Y1"/>
<dbReference type="Gene3D" id="3.20.20.100">
    <property type="entry name" value="NADP-dependent oxidoreductase domain"/>
    <property type="match status" value="1"/>
</dbReference>
<reference evidence="3 4" key="1">
    <citation type="submission" date="2016-05" db="EMBL/GenBank/DDBJ databases">
        <title>Comparative analysis of secretome profiles of manganese(II)-oxidizing ascomycete fungi.</title>
        <authorList>
            <consortium name="DOE Joint Genome Institute"/>
            <person name="Zeiner C.A."/>
            <person name="Purvine S.O."/>
            <person name="Zink E.M."/>
            <person name="Wu S."/>
            <person name="Pasa-Tolic L."/>
            <person name="Chaput D.L."/>
            <person name="Haridas S."/>
            <person name="Grigoriev I.V."/>
            <person name="Santelli C.M."/>
            <person name="Hansel C.M."/>
        </authorList>
    </citation>
    <scope>NUCLEOTIDE SEQUENCE [LARGE SCALE GENOMIC DNA]</scope>
    <source>
        <strain evidence="3 4">AP3s5-JAC2a</strain>
    </source>
</reference>
<keyword evidence="1" id="KW-0560">Oxidoreductase</keyword>
<dbReference type="GO" id="GO:0005737">
    <property type="term" value="C:cytoplasm"/>
    <property type="evidence" value="ECO:0007669"/>
    <property type="project" value="TreeGrafter"/>
</dbReference>
<dbReference type="OrthoDB" id="37537at2759"/>
<evidence type="ECO:0000259" key="2">
    <source>
        <dbReference type="Pfam" id="PF00248"/>
    </source>
</evidence>
<dbReference type="CDD" id="cd19076">
    <property type="entry name" value="AKR_AKR13A_13D"/>
    <property type="match status" value="1"/>
</dbReference>
<gene>
    <name evidence="3" type="ORF">CC84DRAFT_1151755</name>
</gene>
<proteinExistence type="predicted"/>
<dbReference type="PANTHER" id="PTHR43625">
    <property type="entry name" value="AFLATOXIN B1 ALDEHYDE REDUCTASE"/>
    <property type="match status" value="1"/>
</dbReference>
<evidence type="ECO:0000256" key="1">
    <source>
        <dbReference type="ARBA" id="ARBA00023002"/>
    </source>
</evidence>
<dbReference type="STRING" id="1460663.A0A177C6Y1"/>
<accession>A0A177C6Y1</accession>
<dbReference type="EMBL" id="KV441555">
    <property type="protein sequence ID" value="OAG03295.1"/>
    <property type="molecule type" value="Genomic_DNA"/>
</dbReference>